<reference evidence="2 3" key="1">
    <citation type="journal article" date="2015" name="Nature">
        <title>rRNA introns, odd ribosomes, and small enigmatic genomes across a large radiation of phyla.</title>
        <authorList>
            <person name="Brown C.T."/>
            <person name="Hug L.A."/>
            <person name="Thomas B.C."/>
            <person name="Sharon I."/>
            <person name="Castelle C.J."/>
            <person name="Singh A."/>
            <person name="Wilkins M.J."/>
            <person name="Williams K.H."/>
            <person name="Banfield J.F."/>
        </authorList>
    </citation>
    <scope>NUCLEOTIDE SEQUENCE [LARGE SCALE GENOMIC DNA]</scope>
</reference>
<dbReference type="Gene3D" id="3.40.630.30">
    <property type="match status" value="1"/>
</dbReference>
<accession>A0A0G0N7J9</accession>
<protein>
    <recommendedName>
        <fullName evidence="1">N-acetyltransferase domain-containing protein</fullName>
    </recommendedName>
</protein>
<dbReference type="InterPro" id="IPR000182">
    <property type="entry name" value="GNAT_dom"/>
</dbReference>
<dbReference type="GO" id="GO:0016747">
    <property type="term" value="F:acyltransferase activity, transferring groups other than amino-acyl groups"/>
    <property type="evidence" value="ECO:0007669"/>
    <property type="project" value="InterPro"/>
</dbReference>
<evidence type="ECO:0000313" key="2">
    <source>
        <dbReference type="EMBL" id="KKR12114.1"/>
    </source>
</evidence>
<dbReference type="Pfam" id="PF00583">
    <property type="entry name" value="Acetyltransf_1"/>
    <property type="match status" value="1"/>
</dbReference>
<gene>
    <name evidence="2" type="ORF">UT41_C0003G0041</name>
</gene>
<dbReference type="Proteomes" id="UP000034665">
    <property type="component" value="Unassembled WGS sequence"/>
</dbReference>
<feature type="domain" description="N-acetyltransferase" evidence="1">
    <location>
        <begin position="2"/>
        <end position="138"/>
    </location>
</feature>
<dbReference type="PROSITE" id="PS51186">
    <property type="entry name" value="GNAT"/>
    <property type="match status" value="1"/>
</dbReference>
<name>A0A0G0N7J9_9BACT</name>
<dbReference type="InterPro" id="IPR016181">
    <property type="entry name" value="Acyl_CoA_acyltransferase"/>
</dbReference>
<comment type="caution">
    <text evidence="2">The sequence shown here is derived from an EMBL/GenBank/DDBJ whole genome shotgun (WGS) entry which is preliminary data.</text>
</comment>
<dbReference type="AlphaFoldDB" id="A0A0G0N7J9"/>
<dbReference type="CDD" id="cd04301">
    <property type="entry name" value="NAT_SF"/>
    <property type="match status" value="1"/>
</dbReference>
<proteinExistence type="predicted"/>
<evidence type="ECO:0000313" key="3">
    <source>
        <dbReference type="Proteomes" id="UP000034665"/>
    </source>
</evidence>
<organism evidence="2 3">
    <name type="scientific">Candidatus Wolfebacteria bacterium GW2011_GWC2_39_22</name>
    <dbReference type="NCBI Taxonomy" id="1619013"/>
    <lineage>
        <taxon>Bacteria</taxon>
        <taxon>Candidatus Wolfeibacteriota</taxon>
    </lineage>
</organism>
<evidence type="ECO:0000259" key="1">
    <source>
        <dbReference type="PROSITE" id="PS51186"/>
    </source>
</evidence>
<dbReference type="SUPFAM" id="SSF55729">
    <property type="entry name" value="Acyl-CoA N-acyltransferases (Nat)"/>
    <property type="match status" value="1"/>
</dbReference>
<dbReference type="EMBL" id="LBWR01000003">
    <property type="protein sequence ID" value="KKR12114.1"/>
    <property type="molecule type" value="Genomic_DNA"/>
</dbReference>
<sequence>MIHVEFITPSSLNWNTLGSQIYNIEVSIFGEESLSEEMMRDDINDPEVTLVLLKKDESIVGFTYALPESGGVARIVDTVIIKERQSKGLISMLMTCLETELRKKGYEYVTRDAMVDNGYADKITRNYSSRIIETRDFIGEWGKQRYFKIRI</sequence>